<keyword evidence="2" id="KW-1185">Reference proteome</keyword>
<dbReference type="EMBL" id="AGYD01000005">
    <property type="protein sequence ID" value="EPH09347.1"/>
    <property type="molecule type" value="Genomic_DNA"/>
</dbReference>
<dbReference type="PATRIC" id="fig|883165.3.peg.883"/>
<accession>S3XJ03</accession>
<dbReference type="Proteomes" id="UP000014539">
    <property type="component" value="Unassembled WGS sequence"/>
</dbReference>
<name>S3XJ03_9BACT</name>
<reference evidence="1 2" key="1">
    <citation type="submission" date="2013-06" db="EMBL/GenBank/DDBJ databases">
        <title>The Genome Sequence of Campylobacter ureolyticus ACS-301-V-SCH3B.</title>
        <authorList>
            <consortium name="The Broad Institute Genomics Platform"/>
            <person name="Earl A."/>
            <person name="Ward D."/>
            <person name="Feldgarden M."/>
            <person name="Gevers D."/>
            <person name="Saerens B."/>
            <person name="Vaneechoutte M."/>
            <person name="Walker B."/>
            <person name="Young S."/>
            <person name="Zeng Q."/>
            <person name="Gargeya S."/>
            <person name="Fitzgerald M."/>
            <person name="Haas B."/>
            <person name="Abouelleil A."/>
            <person name="Allen A.W."/>
            <person name="Alvarado L."/>
            <person name="Arachchi H.M."/>
            <person name="Berlin A.M."/>
            <person name="Chapman S.B."/>
            <person name="Gainer-Dewar J."/>
            <person name="Goldberg J."/>
            <person name="Griggs A."/>
            <person name="Gujja S."/>
            <person name="Hansen M."/>
            <person name="Howarth C."/>
            <person name="Imamovic A."/>
            <person name="Ireland A."/>
            <person name="Larimer J."/>
            <person name="McCowan C."/>
            <person name="Murphy C."/>
            <person name="Pearson M."/>
            <person name="Poon T.W."/>
            <person name="Priest M."/>
            <person name="Roberts A."/>
            <person name="Saif S."/>
            <person name="Shea T."/>
            <person name="Sisk P."/>
            <person name="Sykes S."/>
            <person name="Wortman J."/>
            <person name="Nusbaum C."/>
            <person name="Birren B."/>
        </authorList>
    </citation>
    <scope>NUCLEOTIDE SEQUENCE [LARGE SCALE GENOMIC DNA]</scope>
    <source>
        <strain evidence="1 2">ACS-301-V-Sch3b</strain>
    </source>
</reference>
<protein>
    <submittedName>
        <fullName evidence="1">Uncharacterized protein</fullName>
    </submittedName>
</protein>
<gene>
    <name evidence="1" type="ORF">HMPREF9309_00866</name>
</gene>
<comment type="caution">
    <text evidence="1">The sequence shown here is derived from an EMBL/GenBank/DDBJ whole genome shotgun (WGS) entry which is preliminary data.</text>
</comment>
<evidence type="ECO:0000313" key="1">
    <source>
        <dbReference type="EMBL" id="EPH09347.1"/>
    </source>
</evidence>
<evidence type="ECO:0000313" key="2">
    <source>
        <dbReference type="Proteomes" id="UP000014539"/>
    </source>
</evidence>
<dbReference type="HOGENOM" id="CLU_2877347_0_0_7"/>
<dbReference type="AlphaFoldDB" id="S3XJ03"/>
<organism evidence="1 2">
    <name type="scientific">Campylobacter ureolyticus ACS-301-V-Sch3b</name>
    <dbReference type="NCBI Taxonomy" id="883165"/>
    <lineage>
        <taxon>Bacteria</taxon>
        <taxon>Pseudomonadati</taxon>
        <taxon>Campylobacterota</taxon>
        <taxon>Epsilonproteobacteria</taxon>
        <taxon>Campylobacterales</taxon>
        <taxon>Campylobacteraceae</taxon>
        <taxon>Campylobacter</taxon>
    </lineage>
</organism>
<proteinExistence type="predicted"/>
<sequence length="63" mass="7008">MKKSFLKVSVLLFLLVSPIFALYGVLSGERTDGLNKTCFYNTPEGKRSITIGASEICPVEYDF</sequence>
<dbReference type="RefSeq" id="WP_016646721.1">
    <property type="nucleotide sequence ID" value="NZ_KE340326.1"/>
</dbReference>